<gene>
    <name evidence="5" type="ORF">U0070_001969</name>
</gene>
<evidence type="ECO:0000256" key="1">
    <source>
        <dbReference type="ARBA" id="ARBA00008596"/>
    </source>
</evidence>
<dbReference type="AlphaFoldDB" id="A0AAW0J8R5"/>
<dbReference type="GO" id="GO:0006412">
    <property type="term" value="P:translation"/>
    <property type="evidence" value="ECO:0007669"/>
    <property type="project" value="InterPro"/>
</dbReference>
<evidence type="ECO:0000313" key="6">
    <source>
        <dbReference type="Proteomes" id="UP001488838"/>
    </source>
</evidence>
<organism evidence="5 6">
    <name type="scientific">Myodes glareolus</name>
    <name type="common">Bank vole</name>
    <name type="synonym">Clethrionomys glareolus</name>
    <dbReference type="NCBI Taxonomy" id="447135"/>
    <lineage>
        <taxon>Eukaryota</taxon>
        <taxon>Metazoa</taxon>
        <taxon>Chordata</taxon>
        <taxon>Craniata</taxon>
        <taxon>Vertebrata</taxon>
        <taxon>Euteleostomi</taxon>
        <taxon>Mammalia</taxon>
        <taxon>Eutheria</taxon>
        <taxon>Euarchontoglires</taxon>
        <taxon>Glires</taxon>
        <taxon>Rodentia</taxon>
        <taxon>Myomorpha</taxon>
        <taxon>Muroidea</taxon>
        <taxon>Cricetidae</taxon>
        <taxon>Arvicolinae</taxon>
        <taxon>Myodes</taxon>
    </lineage>
</organism>
<keyword evidence="2 4" id="KW-0689">Ribosomal protein</keyword>
<evidence type="ECO:0000256" key="3">
    <source>
        <dbReference type="ARBA" id="ARBA00023274"/>
    </source>
</evidence>
<dbReference type="InterPro" id="IPR000892">
    <property type="entry name" value="Ribosomal_eS26"/>
</dbReference>
<comment type="similarity">
    <text evidence="1 4">Belongs to the eukaryotic ribosomal protein eS26 family.</text>
</comment>
<dbReference type="GO" id="GO:0003729">
    <property type="term" value="F:mRNA binding"/>
    <property type="evidence" value="ECO:0007669"/>
    <property type="project" value="TreeGrafter"/>
</dbReference>
<proteinExistence type="inferred from homology"/>
<protein>
    <recommendedName>
        <fullName evidence="4">40S ribosomal protein S26</fullName>
    </recommendedName>
</protein>
<dbReference type="PANTHER" id="PTHR12538:SF0">
    <property type="entry name" value="40S RIBOSOMAL PROTEIN S26"/>
    <property type="match status" value="1"/>
</dbReference>
<evidence type="ECO:0000313" key="5">
    <source>
        <dbReference type="EMBL" id="KAK7822621.1"/>
    </source>
</evidence>
<dbReference type="InterPro" id="IPR038551">
    <property type="entry name" value="Ribosomal_eS26_sf"/>
</dbReference>
<dbReference type="Pfam" id="PF01283">
    <property type="entry name" value="Ribosomal_S26e"/>
    <property type="match status" value="1"/>
</dbReference>
<dbReference type="EMBL" id="JBBHLL010000057">
    <property type="protein sequence ID" value="KAK7822621.1"/>
    <property type="molecule type" value="Genomic_DNA"/>
</dbReference>
<keyword evidence="6" id="KW-1185">Reference proteome</keyword>
<dbReference type="Gene3D" id="3.30.1740.20">
    <property type="entry name" value="Ribosomal protein S26e"/>
    <property type="match status" value="1"/>
</dbReference>
<name>A0AAW0J8R5_MYOGA</name>
<accession>A0AAW0J8R5</accession>
<keyword evidence="3 4" id="KW-0687">Ribonucleoprotein</keyword>
<evidence type="ECO:0000256" key="2">
    <source>
        <dbReference type="ARBA" id="ARBA00022980"/>
    </source>
</evidence>
<sequence length="78" mass="8654">MCSKFPELCPVQAQRQGHLDFIVVETSAITDINKTSVLNVYVLPELCVKLPYSVSCALHSKVLRGGSHETWKDQVTPP</sequence>
<dbReference type="PANTHER" id="PTHR12538">
    <property type="entry name" value="40S RIBOSOMAL PROTEIN S26"/>
    <property type="match status" value="1"/>
</dbReference>
<reference evidence="5 6" key="1">
    <citation type="journal article" date="2023" name="bioRxiv">
        <title>Conserved and derived expression patterns and positive selection on dental genes reveal complex evolutionary context of ever-growing rodent molars.</title>
        <authorList>
            <person name="Calamari Z.T."/>
            <person name="Song A."/>
            <person name="Cohen E."/>
            <person name="Akter M."/>
            <person name="Roy R.D."/>
            <person name="Hallikas O."/>
            <person name="Christensen M.M."/>
            <person name="Li P."/>
            <person name="Marangoni P."/>
            <person name="Jernvall J."/>
            <person name="Klein O.D."/>
        </authorList>
    </citation>
    <scope>NUCLEOTIDE SEQUENCE [LARGE SCALE GENOMIC DNA]</scope>
    <source>
        <strain evidence="5">V071</strain>
    </source>
</reference>
<dbReference type="GO" id="GO:0022627">
    <property type="term" value="C:cytosolic small ribosomal subunit"/>
    <property type="evidence" value="ECO:0007669"/>
    <property type="project" value="TreeGrafter"/>
</dbReference>
<comment type="caution">
    <text evidence="5">The sequence shown here is derived from an EMBL/GenBank/DDBJ whole genome shotgun (WGS) entry which is preliminary data.</text>
</comment>
<dbReference type="GO" id="GO:0003735">
    <property type="term" value="F:structural constituent of ribosome"/>
    <property type="evidence" value="ECO:0007669"/>
    <property type="project" value="InterPro"/>
</dbReference>
<evidence type="ECO:0000256" key="4">
    <source>
        <dbReference type="RuleBase" id="RU363128"/>
    </source>
</evidence>
<dbReference type="Proteomes" id="UP001488838">
    <property type="component" value="Unassembled WGS sequence"/>
</dbReference>